<keyword evidence="3" id="KW-0285">Flavoprotein</keyword>
<dbReference type="PANTHER" id="PTHR43673">
    <property type="entry name" value="NAD(P)H NITROREDUCTASE YDGI-RELATED"/>
    <property type="match status" value="1"/>
</dbReference>
<dbReference type="STRING" id="713588.SAMN05421789_10848"/>
<evidence type="ECO:0000313" key="9">
    <source>
        <dbReference type="Proteomes" id="UP000185839"/>
    </source>
</evidence>
<feature type="domain" description="Nitroreductase" evidence="7">
    <location>
        <begin position="8"/>
        <end position="184"/>
    </location>
</feature>
<dbReference type="PANTHER" id="PTHR43673:SF2">
    <property type="entry name" value="NITROREDUCTASE"/>
    <property type="match status" value="1"/>
</dbReference>
<dbReference type="InterPro" id="IPR000415">
    <property type="entry name" value="Nitroreductase-like"/>
</dbReference>
<dbReference type="SUPFAM" id="SSF55469">
    <property type="entry name" value="FMN-dependent nitroreductase-like"/>
    <property type="match status" value="1"/>
</dbReference>
<accession>A0A1N7MBQ7</accession>
<reference evidence="9" key="1">
    <citation type="submission" date="2017-01" db="EMBL/GenBank/DDBJ databases">
        <authorList>
            <person name="Varghese N."/>
            <person name="Submissions S."/>
        </authorList>
    </citation>
    <scope>NUCLEOTIDE SEQUENCE [LARGE SCALE GENOMIC DNA]</scope>
    <source>
        <strain evidence="9">DSM 23145</strain>
    </source>
</reference>
<comment type="similarity">
    <text evidence="2">Belongs to the nitroreductase family.</text>
</comment>
<sequence>MNYLEALNKRYSVKKFDAEKIVSPESLDNILEAARLSASSLGLQPYRIIIVESPEMKHQLIPAFYNPVQISTCSHLIVIVSKSNINNDYIGKYFTHISETREVALETLNPFRESISKHIQHLQAEEVLIWADKQSYIVLGNLMFAAALENVDTCPMEGFKQETIDEILGLDPEQEKVAVTLALGFRAEDDVFQTMKKVRKPEDKLFKFM</sequence>
<gene>
    <name evidence="8" type="ORF">SAMN05421789_10848</name>
</gene>
<keyword evidence="6" id="KW-0560">Oxidoreductase</keyword>
<evidence type="ECO:0000259" key="7">
    <source>
        <dbReference type="Pfam" id="PF00881"/>
    </source>
</evidence>
<dbReference type="CDD" id="cd02149">
    <property type="entry name" value="NfsB-like"/>
    <property type="match status" value="1"/>
</dbReference>
<evidence type="ECO:0000256" key="4">
    <source>
        <dbReference type="ARBA" id="ARBA00022643"/>
    </source>
</evidence>
<dbReference type="InterPro" id="IPR029479">
    <property type="entry name" value="Nitroreductase"/>
</dbReference>
<keyword evidence="9" id="KW-1185">Reference proteome</keyword>
<comment type="cofactor">
    <cofactor evidence="1">
        <name>FMN</name>
        <dbReference type="ChEBI" id="CHEBI:58210"/>
    </cofactor>
</comment>
<dbReference type="Proteomes" id="UP000185839">
    <property type="component" value="Unassembled WGS sequence"/>
</dbReference>
<organism evidence="8 9">
    <name type="scientific">Kaistella chaponensis</name>
    <dbReference type="NCBI Taxonomy" id="713588"/>
    <lineage>
        <taxon>Bacteria</taxon>
        <taxon>Pseudomonadati</taxon>
        <taxon>Bacteroidota</taxon>
        <taxon>Flavobacteriia</taxon>
        <taxon>Flavobacteriales</taxon>
        <taxon>Weeksellaceae</taxon>
        <taxon>Chryseobacterium group</taxon>
        <taxon>Kaistella</taxon>
    </lineage>
</organism>
<evidence type="ECO:0000313" key="8">
    <source>
        <dbReference type="EMBL" id="SIS83487.1"/>
    </source>
</evidence>
<dbReference type="AlphaFoldDB" id="A0A1N7MBQ7"/>
<evidence type="ECO:0000256" key="1">
    <source>
        <dbReference type="ARBA" id="ARBA00001917"/>
    </source>
</evidence>
<proteinExistence type="inferred from homology"/>
<evidence type="ECO:0000256" key="6">
    <source>
        <dbReference type="ARBA" id="ARBA00023002"/>
    </source>
</evidence>
<dbReference type="Gene3D" id="3.40.109.10">
    <property type="entry name" value="NADH Oxidase"/>
    <property type="match status" value="1"/>
</dbReference>
<dbReference type="Pfam" id="PF00881">
    <property type="entry name" value="Nitroreductase"/>
    <property type="match status" value="1"/>
</dbReference>
<evidence type="ECO:0000256" key="5">
    <source>
        <dbReference type="ARBA" id="ARBA00022857"/>
    </source>
</evidence>
<protein>
    <submittedName>
        <fullName evidence="8">Nitroreductase</fullName>
    </submittedName>
</protein>
<keyword evidence="4" id="KW-0288">FMN</keyword>
<evidence type="ECO:0000256" key="2">
    <source>
        <dbReference type="ARBA" id="ARBA00007118"/>
    </source>
</evidence>
<keyword evidence="5" id="KW-0521">NADP</keyword>
<dbReference type="RefSeq" id="WP_076387223.1">
    <property type="nucleotide sequence ID" value="NZ_FTOI01000008.1"/>
</dbReference>
<evidence type="ECO:0000256" key="3">
    <source>
        <dbReference type="ARBA" id="ARBA00022630"/>
    </source>
</evidence>
<dbReference type="EMBL" id="FTOI01000008">
    <property type="protein sequence ID" value="SIS83487.1"/>
    <property type="molecule type" value="Genomic_DNA"/>
</dbReference>
<name>A0A1N7MBQ7_9FLAO</name>
<dbReference type="InterPro" id="IPR033878">
    <property type="entry name" value="NfsB-like"/>
</dbReference>
<dbReference type="GO" id="GO:0016491">
    <property type="term" value="F:oxidoreductase activity"/>
    <property type="evidence" value="ECO:0007669"/>
    <property type="project" value="UniProtKB-KW"/>
</dbReference>
<dbReference type="OrthoDB" id="9809288at2"/>